<proteinExistence type="predicted"/>
<gene>
    <name evidence="1" type="primary">WBGene00283204</name>
</gene>
<evidence type="ECO:0000313" key="1">
    <source>
        <dbReference type="EnsemblMetazoa" id="PPA44835.1"/>
    </source>
</evidence>
<accession>A0A2A6CFV7</accession>
<organism evidence="1 2">
    <name type="scientific">Pristionchus pacificus</name>
    <name type="common">Parasitic nematode worm</name>
    <dbReference type="NCBI Taxonomy" id="54126"/>
    <lineage>
        <taxon>Eukaryota</taxon>
        <taxon>Metazoa</taxon>
        <taxon>Ecdysozoa</taxon>
        <taxon>Nematoda</taxon>
        <taxon>Chromadorea</taxon>
        <taxon>Rhabditida</taxon>
        <taxon>Rhabditina</taxon>
        <taxon>Diplogasteromorpha</taxon>
        <taxon>Diplogasteroidea</taxon>
        <taxon>Neodiplogasteridae</taxon>
        <taxon>Pristionchus</taxon>
    </lineage>
</organism>
<name>A0A2A6CFV7_PRIPA</name>
<evidence type="ECO:0000313" key="2">
    <source>
        <dbReference type="Proteomes" id="UP000005239"/>
    </source>
</evidence>
<accession>A0A8R1Z9U9</accession>
<sequence>MSCVPPCDPSLVKGVPASEFEFNNGLLKCKYSKQILAGLNSRQLNESCKTQPVRYTAHWLKDSE</sequence>
<dbReference type="AlphaFoldDB" id="A0A2A6CFV7"/>
<protein>
    <submittedName>
        <fullName evidence="1">Uncharacterized protein</fullName>
    </submittedName>
</protein>
<keyword evidence="2" id="KW-1185">Reference proteome</keyword>
<reference evidence="2" key="1">
    <citation type="journal article" date="2008" name="Nat. Genet.">
        <title>The Pristionchus pacificus genome provides a unique perspective on nematode lifestyle and parasitism.</title>
        <authorList>
            <person name="Dieterich C."/>
            <person name="Clifton S.W."/>
            <person name="Schuster L.N."/>
            <person name="Chinwalla A."/>
            <person name="Delehaunty K."/>
            <person name="Dinkelacker I."/>
            <person name="Fulton L."/>
            <person name="Fulton R."/>
            <person name="Godfrey J."/>
            <person name="Minx P."/>
            <person name="Mitreva M."/>
            <person name="Roeseler W."/>
            <person name="Tian H."/>
            <person name="Witte H."/>
            <person name="Yang S.P."/>
            <person name="Wilson R.K."/>
            <person name="Sommer R.J."/>
        </authorList>
    </citation>
    <scope>NUCLEOTIDE SEQUENCE [LARGE SCALE GENOMIC DNA]</scope>
    <source>
        <strain evidence="2">PS312</strain>
    </source>
</reference>
<dbReference type="Proteomes" id="UP000005239">
    <property type="component" value="Unassembled WGS sequence"/>
</dbReference>
<dbReference type="EnsemblMetazoa" id="PPA44835.1">
    <property type="protein sequence ID" value="PPA44835.1"/>
    <property type="gene ID" value="WBGene00283204"/>
</dbReference>
<reference evidence="1" key="2">
    <citation type="submission" date="2022-06" db="UniProtKB">
        <authorList>
            <consortium name="EnsemblMetazoa"/>
        </authorList>
    </citation>
    <scope>IDENTIFICATION</scope>
    <source>
        <strain evidence="1">PS312</strain>
    </source>
</reference>